<feature type="domain" description="ABC transmembrane type-1" evidence="8">
    <location>
        <begin position="88"/>
        <end position="268"/>
    </location>
</feature>
<dbReference type="RefSeq" id="WP_132085099.1">
    <property type="nucleotide sequence ID" value="NZ_SLUK01000012.1"/>
</dbReference>
<dbReference type="Gene3D" id="1.10.3720.10">
    <property type="entry name" value="MetI-like"/>
    <property type="match status" value="1"/>
</dbReference>
<dbReference type="EMBL" id="SLUK01000012">
    <property type="protein sequence ID" value="TCL41872.1"/>
    <property type="molecule type" value="Genomic_DNA"/>
</dbReference>
<proteinExistence type="inferred from homology"/>
<evidence type="ECO:0000313" key="10">
    <source>
        <dbReference type="Proteomes" id="UP000294682"/>
    </source>
</evidence>
<feature type="transmembrane region" description="Helical" evidence="7">
    <location>
        <begin position="71"/>
        <end position="89"/>
    </location>
</feature>
<feature type="transmembrane region" description="Helical" evidence="7">
    <location>
        <begin position="125"/>
        <end position="147"/>
    </location>
</feature>
<comment type="subcellular location">
    <subcellularLocation>
        <location evidence="1 7">Cell membrane</location>
        <topology evidence="1 7">Multi-pass membrane protein</topology>
    </subcellularLocation>
</comment>
<keyword evidence="6 7" id="KW-0472">Membrane</keyword>
<keyword evidence="10" id="KW-1185">Reference proteome</keyword>
<comment type="caution">
    <text evidence="9">The sequence shown here is derived from an EMBL/GenBank/DDBJ whole genome shotgun (WGS) entry which is preliminary data.</text>
</comment>
<evidence type="ECO:0000259" key="8">
    <source>
        <dbReference type="PROSITE" id="PS50928"/>
    </source>
</evidence>
<protein>
    <submittedName>
        <fullName evidence="9">ABC-type nitrate/sulfonate/bicarbonate transport system permease component</fullName>
    </submittedName>
</protein>
<feature type="transmembrane region" description="Helical" evidence="7">
    <location>
        <begin position="249"/>
        <end position="269"/>
    </location>
</feature>
<feature type="transmembrane region" description="Helical" evidence="7">
    <location>
        <begin position="153"/>
        <end position="173"/>
    </location>
</feature>
<keyword evidence="4 7" id="KW-0812">Transmembrane</keyword>
<evidence type="ECO:0000313" key="9">
    <source>
        <dbReference type="EMBL" id="TCL41872.1"/>
    </source>
</evidence>
<keyword evidence="2 7" id="KW-0813">Transport</keyword>
<reference evidence="9 10" key="1">
    <citation type="submission" date="2019-03" db="EMBL/GenBank/DDBJ databases">
        <title>Genomic Encyclopedia of Type Strains, Phase IV (KMG-IV): sequencing the most valuable type-strain genomes for metagenomic binning, comparative biology and taxonomic classification.</title>
        <authorList>
            <person name="Goeker M."/>
        </authorList>
    </citation>
    <scope>NUCLEOTIDE SEQUENCE [LARGE SCALE GENOMIC DNA]</scope>
    <source>
        <strain evidence="9 10">DSM 100433</strain>
    </source>
</reference>
<organism evidence="9 10">
    <name type="scientific">Harryflintia acetispora</name>
    <dbReference type="NCBI Taxonomy" id="1849041"/>
    <lineage>
        <taxon>Bacteria</taxon>
        <taxon>Bacillati</taxon>
        <taxon>Bacillota</taxon>
        <taxon>Clostridia</taxon>
        <taxon>Eubacteriales</taxon>
        <taxon>Oscillospiraceae</taxon>
        <taxon>Harryflintia</taxon>
    </lineage>
</organism>
<dbReference type="GO" id="GO:0055085">
    <property type="term" value="P:transmembrane transport"/>
    <property type="evidence" value="ECO:0007669"/>
    <property type="project" value="InterPro"/>
</dbReference>
<sequence length="294" mass="32600">MKARKRNREKLLFELMSVFLIVLCWEGLAAHFAKSYENGSYLFPSLYSVLTRSFLNLSAFYGMGGLGTGNYGVAPSAFVSLSVIAYHTARTFLRIAAGFLIGVSLGIFCGILYKANRYYHAFTSIPSRIVSIVPQMALITLFLAWFGDSEAGYILFIAFGIFVAVYINTVNAIENLPPVYHKFSSTLGAGKARFYWSVALPGIIPELSGCMKMIVGQAWALSMASEFISSQNGLGRIIVLARQRLDTGIILIVLFLYVIYTLLTLKVLYRLCAYLTRWQPQMESSAQTTNGKKG</sequence>
<feature type="transmembrane region" description="Helical" evidence="7">
    <location>
        <begin position="12"/>
        <end position="33"/>
    </location>
</feature>
<dbReference type="SUPFAM" id="SSF161098">
    <property type="entry name" value="MetI-like"/>
    <property type="match status" value="1"/>
</dbReference>
<dbReference type="Proteomes" id="UP000294682">
    <property type="component" value="Unassembled WGS sequence"/>
</dbReference>
<dbReference type="InterPro" id="IPR000515">
    <property type="entry name" value="MetI-like"/>
</dbReference>
<evidence type="ECO:0000256" key="6">
    <source>
        <dbReference type="ARBA" id="ARBA00023136"/>
    </source>
</evidence>
<evidence type="ECO:0000256" key="3">
    <source>
        <dbReference type="ARBA" id="ARBA00022475"/>
    </source>
</evidence>
<evidence type="ECO:0000256" key="5">
    <source>
        <dbReference type="ARBA" id="ARBA00022989"/>
    </source>
</evidence>
<evidence type="ECO:0000256" key="7">
    <source>
        <dbReference type="RuleBase" id="RU363032"/>
    </source>
</evidence>
<gene>
    <name evidence="9" type="ORF">EDD78_11242</name>
</gene>
<dbReference type="PANTHER" id="PTHR30151">
    <property type="entry name" value="ALKANE SULFONATE ABC TRANSPORTER-RELATED, MEMBRANE SUBUNIT"/>
    <property type="match status" value="1"/>
</dbReference>
<keyword evidence="3" id="KW-1003">Cell membrane</keyword>
<comment type="similarity">
    <text evidence="7">Belongs to the binding-protein-dependent transport system permease family.</text>
</comment>
<dbReference type="PANTHER" id="PTHR30151:SF38">
    <property type="entry name" value="ALIPHATIC SULFONATES TRANSPORT PERMEASE PROTEIN SSUC-RELATED"/>
    <property type="match status" value="1"/>
</dbReference>
<dbReference type="CDD" id="cd06261">
    <property type="entry name" value="TM_PBP2"/>
    <property type="match status" value="1"/>
</dbReference>
<accession>A0A9X8UHN3</accession>
<dbReference type="Pfam" id="PF00528">
    <property type="entry name" value="BPD_transp_1"/>
    <property type="match status" value="1"/>
</dbReference>
<name>A0A9X8UHN3_9FIRM</name>
<dbReference type="GO" id="GO:0005886">
    <property type="term" value="C:plasma membrane"/>
    <property type="evidence" value="ECO:0007669"/>
    <property type="project" value="UniProtKB-SubCell"/>
</dbReference>
<keyword evidence="5 7" id="KW-1133">Transmembrane helix</keyword>
<dbReference type="AlphaFoldDB" id="A0A9X8UHN3"/>
<dbReference type="InterPro" id="IPR035906">
    <property type="entry name" value="MetI-like_sf"/>
</dbReference>
<dbReference type="PROSITE" id="PS50928">
    <property type="entry name" value="ABC_TM1"/>
    <property type="match status" value="1"/>
</dbReference>
<evidence type="ECO:0000256" key="4">
    <source>
        <dbReference type="ARBA" id="ARBA00022692"/>
    </source>
</evidence>
<evidence type="ECO:0000256" key="2">
    <source>
        <dbReference type="ARBA" id="ARBA00022448"/>
    </source>
</evidence>
<evidence type="ECO:0000256" key="1">
    <source>
        <dbReference type="ARBA" id="ARBA00004651"/>
    </source>
</evidence>
<feature type="transmembrane region" description="Helical" evidence="7">
    <location>
        <begin position="95"/>
        <end position="113"/>
    </location>
</feature>